<feature type="transmembrane region" description="Helical" evidence="1">
    <location>
        <begin position="78"/>
        <end position="97"/>
    </location>
</feature>
<feature type="transmembrane region" description="Helical" evidence="1">
    <location>
        <begin position="12"/>
        <end position="40"/>
    </location>
</feature>
<dbReference type="OrthoDB" id="9774675at2"/>
<dbReference type="AlphaFoldDB" id="A0A0S2K6Z5"/>
<keyword evidence="1" id="KW-0472">Membrane</keyword>
<dbReference type="Proteomes" id="UP000061457">
    <property type="component" value="Chromosome I"/>
</dbReference>
<evidence type="ECO:0000313" key="2">
    <source>
        <dbReference type="EMBL" id="ALO43812.1"/>
    </source>
</evidence>
<dbReference type="EMBL" id="CP013187">
    <property type="protein sequence ID" value="ALO43812.1"/>
    <property type="molecule type" value="Genomic_DNA"/>
</dbReference>
<proteinExistence type="predicted"/>
<accession>A0A0S2K6Z5</accession>
<organism evidence="2 3">
    <name type="scientific">Pseudoalteromonas phenolica</name>
    <dbReference type="NCBI Taxonomy" id="161398"/>
    <lineage>
        <taxon>Bacteria</taxon>
        <taxon>Pseudomonadati</taxon>
        <taxon>Pseudomonadota</taxon>
        <taxon>Gammaproteobacteria</taxon>
        <taxon>Alteromonadales</taxon>
        <taxon>Pseudoalteromonadaceae</taxon>
        <taxon>Pseudoalteromonas</taxon>
    </lineage>
</organism>
<gene>
    <name evidence="2" type="ORF">PP2015_3337</name>
</gene>
<dbReference type="STRING" id="161398.PP2015_3337"/>
<evidence type="ECO:0000313" key="3">
    <source>
        <dbReference type="Proteomes" id="UP000061457"/>
    </source>
</evidence>
<keyword evidence="3" id="KW-1185">Reference proteome</keyword>
<feature type="transmembrane region" description="Helical" evidence="1">
    <location>
        <begin position="150"/>
        <end position="172"/>
    </location>
</feature>
<dbReference type="PATRIC" id="fig|161398.10.peg.3401"/>
<keyword evidence="1" id="KW-0812">Transmembrane</keyword>
<reference evidence="2 3" key="1">
    <citation type="submission" date="2015-11" db="EMBL/GenBank/DDBJ databases">
        <authorList>
            <person name="Zhang Y."/>
            <person name="Guo Z."/>
        </authorList>
    </citation>
    <scope>NUCLEOTIDE SEQUENCE [LARGE SCALE GENOMIC DNA]</scope>
    <source>
        <strain evidence="2 3">KCTC 12086</strain>
    </source>
</reference>
<feature type="transmembrane region" description="Helical" evidence="1">
    <location>
        <begin position="126"/>
        <end position="144"/>
    </location>
</feature>
<dbReference type="KEGG" id="pphe:PP2015_3337"/>
<dbReference type="RefSeq" id="WP_058031450.1">
    <property type="nucleotide sequence ID" value="NZ_CP013187.1"/>
</dbReference>
<name>A0A0S2K6Z5_9GAMM</name>
<evidence type="ECO:0000256" key="1">
    <source>
        <dbReference type="SAM" id="Phobius"/>
    </source>
</evidence>
<feature type="transmembrane region" description="Helical" evidence="1">
    <location>
        <begin position="52"/>
        <end position="72"/>
    </location>
</feature>
<sequence>MLRKILLGVGPWILFSLVLRFGTADLITASWIAFFVLHTYFGRNYLKAGNPLSWVSSILFLSLFINSIVGWSYWAMQYGAQICYGVFAFTAITSVLVNKPFTITHSKLVTPQEFWGHPIFLKTNKVVSAFWASCFAINGLVMMFEMYFPWATLITTYFVLTAAIVFSDKYPLYVREKALKMREQAQKEAELKAQTA</sequence>
<protein>
    <submittedName>
        <fullName evidence="2">Amine oxidase</fullName>
    </submittedName>
</protein>
<keyword evidence="1" id="KW-1133">Transmembrane helix</keyword>